<evidence type="ECO:0000313" key="1">
    <source>
        <dbReference type="EMBL" id="KAK9937890.1"/>
    </source>
</evidence>
<evidence type="ECO:0000313" key="2">
    <source>
        <dbReference type="Proteomes" id="UP001457282"/>
    </source>
</evidence>
<reference evidence="1 2" key="1">
    <citation type="journal article" date="2023" name="G3 (Bethesda)">
        <title>A chromosome-length genome assembly and annotation of blackberry (Rubus argutus, cv. 'Hillquist').</title>
        <authorList>
            <person name="Bruna T."/>
            <person name="Aryal R."/>
            <person name="Dudchenko O."/>
            <person name="Sargent D.J."/>
            <person name="Mead D."/>
            <person name="Buti M."/>
            <person name="Cavallini A."/>
            <person name="Hytonen T."/>
            <person name="Andres J."/>
            <person name="Pham M."/>
            <person name="Weisz D."/>
            <person name="Mascagni F."/>
            <person name="Usai G."/>
            <person name="Natali L."/>
            <person name="Bassil N."/>
            <person name="Fernandez G.E."/>
            <person name="Lomsadze A."/>
            <person name="Armour M."/>
            <person name="Olukolu B."/>
            <person name="Poorten T."/>
            <person name="Britton C."/>
            <person name="Davik J."/>
            <person name="Ashrafi H."/>
            <person name="Aiden E.L."/>
            <person name="Borodovsky M."/>
            <person name="Worthington M."/>
        </authorList>
    </citation>
    <scope>NUCLEOTIDE SEQUENCE [LARGE SCALE GENOMIC DNA]</scope>
    <source>
        <strain evidence="1">PI 553951</strain>
    </source>
</reference>
<dbReference type="EMBL" id="JBEDUW010000003">
    <property type="protein sequence ID" value="KAK9937890.1"/>
    <property type="molecule type" value="Genomic_DNA"/>
</dbReference>
<sequence>MAAEPTSADESLIVDSSKYEKKKMKKKKKRCGFFFKKRSLWICFSNVEIENDDDIKDRVLKYLENDDHKSKRTSLIMCFANIEIRGRPN</sequence>
<name>A0AAW1XPS3_RUBAR</name>
<gene>
    <name evidence="1" type="ORF">M0R45_014657</name>
</gene>
<dbReference type="AlphaFoldDB" id="A0AAW1XPS3"/>
<accession>A0AAW1XPS3</accession>
<organism evidence="1 2">
    <name type="scientific">Rubus argutus</name>
    <name type="common">Southern blackberry</name>
    <dbReference type="NCBI Taxonomy" id="59490"/>
    <lineage>
        <taxon>Eukaryota</taxon>
        <taxon>Viridiplantae</taxon>
        <taxon>Streptophyta</taxon>
        <taxon>Embryophyta</taxon>
        <taxon>Tracheophyta</taxon>
        <taxon>Spermatophyta</taxon>
        <taxon>Magnoliopsida</taxon>
        <taxon>eudicotyledons</taxon>
        <taxon>Gunneridae</taxon>
        <taxon>Pentapetalae</taxon>
        <taxon>rosids</taxon>
        <taxon>fabids</taxon>
        <taxon>Rosales</taxon>
        <taxon>Rosaceae</taxon>
        <taxon>Rosoideae</taxon>
        <taxon>Rosoideae incertae sedis</taxon>
        <taxon>Rubus</taxon>
    </lineage>
</organism>
<keyword evidence="2" id="KW-1185">Reference proteome</keyword>
<protein>
    <submittedName>
        <fullName evidence="1">Uncharacterized protein</fullName>
    </submittedName>
</protein>
<dbReference type="Proteomes" id="UP001457282">
    <property type="component" value="Unassembled WGS sequence"/>
</dbReference>
<proteinExistence type="predicted"/>
<comment type="caution">
    <text evidence="1">The sequence shown here is derived from an EMBL/GenBank/DDBJ whole genome shotgun (WGS) entry which is preliminary data.</text>
</comment>